<name>A0ABQ2TS78_9ACTN</name>
<dbReference type="EMBL" id="BMTZ01000002">
    <property type="protein sequence ID" value="GGT39002.1"/>
    <property type="molecule type" value="Genomic_DNA"/>
</dbReference>
<protein>
    <submittedName>
        <fullName evidence="2">Uncharacterized protein</fullName>
    </submittedName>
</protein>
<accession>A0ABQ2TS78</accession>
<proteinExistence type="predicted"/>
<evidence type="ECO:0000256" key="1">
    <source>
        <dbReference type="SAM" id="MobiDB-lite"/>
    </source>
</evidence>
<keyword evidence="3" id="KW-1185">Reference proteome</keyword>
<organism evidence="2 3">
    <name type="scientific">Streptomyces variabilis</name>
    <dbReference type="NCBI Taxonomy" id="67372"/>
    <lineage>
        <taxon>Bacteria</taxon>
        <taxon>Bacillati</taxon>
        <taxon>Actinomycetota</taxon>
        <taxon>Actinomycetes</taxon>
        <taxon>Kitasatosporales</taxon>
        <taxon>Streptomycetaceae</taxon>
        <taxon>Streptomyces</taxon>
        <taxon>Streptomyces griseoincarnatus group</taxon>
    </lineage>
</organism>
<reference evidence="3" key="1">
    <citation type="journal article" date="2019" name="Int. J. Syst. Evol. Microbiol.">
        <title>The Global Catalogue of Microorganisms (GCM) 10K type strain sequencing project: providing services to taxonomists for standard genome sequencing and annotation.</title>
        <authorList>
            <consortium name="The Broad Institute Genomics Platform"/>
            <consortium name="The Broad Institute Genome Sequencing Center for Infectious Disease"/>
            <person name="Wu L."/>
            <person name="Ma J."/>
        </authorList>
    </citation>
    <scope>NUCLEOTIDE SEQUENCE [LARGE SCALE GENOMIC DNA]</scope>
    <source>
        <strain evidence="3">JCM 4422</strain>
    </source>
</reference>
<sequence>MVCVWIGAARTVCAYRIRTRAHGAQAEGSCPHHMAHVWTGAARTVCAHRTRTRALGHAEPGRRGPVRTARCTPRPGALTPRPG</sequence>
<dbReference type="Proteomes" id="UP000629911">
    <property type="component" value="Unassembled WGS sequence"/>
</dbReference>
<comment type="caution">
    <text evidence="2">The sequence shown here is derived from an EMBL/GenBank/DDBJ whole genome shotgun (WGS) entry which is preliminary data.</text>
</comment>
<gene>
    <name evidence="2" type="ORF">GCM10010287_09560</name>
</gene>
<evidence type="ECO:0000313" key="2">
    <source>
        <dbReference type="EMBL" id="GGT39002.1"/>
    </source>
</evidence>
<feature type="region of interest" description="Disordered" evidence="1">
    <location>
        <begin position="57"/>
        <end position="83"/>
    </location>
</feature>
<evidence type="ECO:0000313" key="3">
    <source>
        <dbReference type="Proteomes" id="UP000629911"/>
    </source>
</evidence>